<evidence type="ECO:0000313" key="1">
    <source>
        <dbReference type="EMBL" id="MER6433685.1"/>
    </source>
</evidence>
<name>A0ABV1UJ28_9ACTN</name>
<dbReference type="RefSeq" id="WP_352065718.1">
    <property type="nucleotide sequence ID" value="NZ_JBEPAZ010000066.1"/>
</dbReference>
<sequence length="90" mass="9590">MILSVGEVGDLNAVAVVKREYFGERGRDVFQVGGEVSGMDVPLRCASRPSDRDRAVRAAAMPGVNFSGRTFMWSSAVAMVVRPEASAVVS</sequence>
<keyword evidence="2" id="KW-1185">Reference proteome</keyword>
<dbReference type="Proteomes" id="UP001470023">
    <property type="component" value="Unassembled WGS sequence"/>
</dbReference>
<organism evidence="1 2">
    <name type="scientific">Streptomyces sp. 900105245</name>
    <dbReference type="NCBI Taxonomy" id="3154379"/>
    <lineage>
        <taxon>Bacteria</taxon>
        <taxon>Bacillati</taxon>
        <taxon>Actinomycetota</taxon>
        <taxon>Actinomycetes</taxon>
        <taxon>Kitasatosporales</taxon>
        <taxon>Streptomycetaceae</taxon>
        <taxon>Streptomyces</taxon>
    </lineage>
</organism>
<reference evidence="1 2" key="1">
    <citation type="submission" date="2024-06" db="EMBL/GenBank/DDBJ databases">
        <title>The Natural Products Discovery Center: Release of the First 8490 Sequenced Strains for Exploring Actinobacteria Biosynthetic Diversity.</title>
        <authorList>
            <person name="Kalkreuter E."/>
            <person name="Kautsar S.A."/>
            <person name="Yang D."/>
            <person name="Bader C.D."/>
            <person name="Teijaro C.N."/>
            <person name="Fluegel L."/>
            <person name="Davis C.M."/>
            <person name="Simpson J.R."/>
            <person name="Lauterbach L."/>
            <person name="Steele A.D."/>
            <person name="Gui C."/>
            <person name="Meng S."/>
            <person name="Li G."/>
            <person name="Viehrig K."/>
            <person name="Ye F."/>
            <person name="Su P."/>
            <person name="Kiefer A.F."/>
            <person name="Nichols A."/>
            <person name="Cepeda A.J."/>
            <person name="Yan W."/>
            <person name="Fan B."/>
            <person name="Jiang Y."/>
            <person name="Adhikari A."/>
            <person name="Zheng C.-J."/>
            <person name="Schuster L."/>
            <person name="Cowan T.M."/>
            <person name="Smanski M.J."/>
            <person name="Chevrette M.G."/>
            <person name="De Carvalho L.P.S."/>
            <person name="Shen B."/>
        </authorList>
    </citation>
    <scope>NUCLEOTIDE SEQUENCE [LARGE SCALE GENOMIC DNA]</scope>
    <source>
        <strain evidence="1 2">NPDC001166</strain>
    </source>
</reference>
<accession>A0ABV1UJ28</accession>
<comment type="caution">
    <text evidence="1">The sequence shown here is derived from an EMBL/GenBank/DDBJ whole genome shotgun (WGS) entry which is preliminary data.</text>
</comment>
<dbReference type="EMBL" id="JBEPAZ010000066">
    <property type="protein sequence ID" value="MER6433685.1"/>
    <property type="molecule type" value="Genomic_DNA"/>
</dbReference>
<protein>
    <submittedName>
        <fullName evidence="1">Uncharacterized protein</fullName>
    </submittedName>
</protein>
<evidence type="ECO:0000313" key="2">
    <source>
        <dbReference type="Proteomes" id="UP001470023"/>
    </source>
</evidence>
<gene>
    <name evidence="1" type="ORF">ABT272_39120</name>
</gene>
<proteinExistence type="predicted"/>